<feature type="region of interest" description="Disordered" evidence="1">
    <location>
        <begin position="23"/>
        <end position="60"/>
    </location>
</feature>
<evidence type="ECO:0000313" key="2">
    <source>
        <dbReference type="EMBL" id="KAF0914717.1"/>
    </source>
</evidence>
<dbReference type="Proteomes" id="UP000479710">
    <property type="component" value="Unassembled WGS sequence"/>
</dbReference>
<accession>A0A6G1DQC9</accession>
<keyword evidence="3" id="KW-1185">Reference proteome</keyword>
<proteinExistence type="predicted"/>
<dbReference type="PANTHER" id="PTHR38382:SF1">
    <property type="entry name" value="RNA-BINDING PROTEIN"/>
    <property type="match status" value="1"/>
</dbReference>
<organism evidence="2 3">
    <name type="scientific">Oryza meyeriana var. granulata</name>
    <dbReference type="NCBI Taxonomy" id="110450"/>
    <lineage>
        <taxon>Eukaryota</taxon>
        <taxon>Viridiplantae</taxon>
        <taxon>Streptophyta</taxon>
        <taxon>Embryophyta</taxon>
        <taxon>Tracheophyta</taxon>
        <taxon>Spermatophyta</taxon>
        <taxon>Magnoliopsida</taxon>
        <taxon>Liliopsida</taxon>
        <taxon>Poales</taxon>
        <taxon>Poaceae</taxon>
        <taxon>BOP clade</taxon>
        <taxon>Oryzoideae</taxon>
        <taxon>Oryzeae</taxon>
        <taxon>Oryzinae</taxon>
        <taxon>Oryza</taxon>
        <taxon>Oryza meyeriana</taxon>
    </lineage>
</organism>
<dbReference type="EMBL" id="SPHZ02000006">
    <property type="protein sequence ID" value="KAF0914717.1"/>
    <property type="molecule type" value="Genomic_DNA"/>
</dbReference>
<comment type="caution">
    <text evidence="2">The sequence shown here is derived from an EMBL/GenBank/DDBJ whole genome shotgun (WGS) entry which is preliminary data.</text>
</comment>
<gene>
    <name evidence="2" type="ORF">E2562_031221</name>
</gene>
<dbReference type="PANTHER" id="PTHR38382">
    <property type="entry name" value="RNA-BINDING PROTEIN"/>
    <property type="match status" value="1"/>
</dbReference>
<reference evidence="2 3" key="1">
    <citation type="submission" date="2019-11" db="EMBL/GenBank/DDBJ databases">
        <title>Whole genome sequence of Oryza granulata.</title>
        <authorList>
            <person name="Li W."/>
        </authorList>
    </citation>
    <scope>NUCLEOTIDE SEQUENCE [LARGE SCALE GENOMIC DNA]</scope>
    <source>
        <strain evidence="3">cv. Menghai</strain>
        <tissue evidence="2">Leaf</tissue>
    </source>
</reference>
<evidence type="ECO:0000313" key="3">
    <source>
        <dbReference type="Proteomes" id="UP000479710"/>
    </source>
</evidence>
<sequence length="140" mass="15552">MPLWMVAGDGDGSVRLEIEEIAAGGRRETRKQKSPLGGDGEHNSGAKRVMVLGDDPKPRPAARMTMMRRRVRQARKAVTKLITPNIVARLEVEIQLENFDTSSGGWWHGEMEGVVGEEVGWTGDMWEGMGSITLRGLEWH</sequence>
<evidence type="ECO:0000256" key="1">
    <source>
        <dbReference type="SAM" id="MobiDB-lite"/>
    </source>
</evidence>
<dbReference type="AlphaFoldDB" id="A0A6G1DQC9"/>
<dbReference type="OrthoDB" id="753880at2759"/>
<protein>
    <submittedName>
        <fullName evidence="2">Uncharacterized protein</fullName>
    </submittedName>
</protein>
<name>A0A6G1DQC9_9ORYZ</name>